<dbReference type="Pfam" id="PF00226">
    <property type="entry name" value="DnaJ"/>
    <property type="match status" value="1"/>
</dbReference>
<accession>A0A267FWA8</accession>
<sequence length="829" mass="92390">QQRLLLEADGSKSANMHSHCRLLSLLLLLCLLPPAALSEEQQDLYSVLGVSRSATPQEVKQAYKRLARANHPDKSRDPGASDRFVRINEAYEILSDASKRREYDMFGTVQADPRHPSFHSFHASPFAEFFHQHQQHSDEAGGPALEQITLRQYQVRLAPDSWRRPALLFATADFCFPCMRVGPLWRRLAEDLLPLGVPMAVVHAGMSSNLAEILRIDQVPAIIGVVDGVAYHYSGQLSLAGLRDFYRSLFPVDTLPPLADSGAAVFLSGWSDNRPRAVLAKPLGRPPIRFLMAAYAWRSRLAFAYADTASSSVEAFRSARRLSGGLESVLLFDEDGEVGRLESARLETEALSAWLEARKHLALPRLASPELAEELCPAQMAYRDKFLCVLLLLRPGEETGQAAAFFRREARRWDRRRRDGAADSRVRLAYIHADSQLDFLRSLGSAEEPAASFAGRVLLLWRATASRVGYRWLAGRWNVSLTVEQLRESIAAVAEDSLGLTVLASAPAFADESRPALPIRIWRRLHTLCGRAMLHLRGVDPSGPMLVVLTVAMVIGTAYIMTRLAQWEEQKLRSANRKSQSNQHSNGTGSGAGQRRQTGAPSPFETAGRRPDNTRMLAELEPSNYRRLISASPQGQISLVLVVDSSLKAKLAADFARCLAPFASVERLRFAVLDVGERMGWYRAILEFVIGRKLGEQRVVQPRNCSGTVLAVNGFRKYFCIYHPKIRSAMQRQFDCRFLGLHDSDESSEDSSDDYDGEAATLKRRRRRRRDGGDNGGGFGDPLSEPDAPLFERDLLAGLPNWLDRLFDGQLPRVRVDAWPESLDVDGRS</sequence>
<dbReference type="PROSITE" id="PS00636">
    <property type="entry name" value="DNAJ_1"/>
    <property type="match status" value="1"/>
</dbReference>
<keyword evidence="5" id="KW-1185">Reference proteome</keyword>
<dbReference type="STRING" id="282301.A0A267FWA8"/>
<organism evidence="4 5">
    <name type="scientific">Macrostomum lignano</name>
    <dbReference type="NCBI Taxonomy" id="282301"/>
    <lineage>
        <taxon>Eukaryota</taxon>
        <taxon>Metazoa</taxon>
        <taxon>Spiralia</taxon>
        <taxon>Lophotrochozoa</taxon>
        <taxon>Platyhelminthes</taxon>
        <taxon>Rhabditophora</taxon>
        <taxon>Macrostomorpha</taxon>
        <taxon>Macrostomida</taxon>
        <taxon>Macrostomidae</taxon>
        <taxon>Macrostomum</taxon>
    </lineage>
</organism>
<name>A0A267FWA8_9PLAT</name>
<evidence type="ECO:0000256" key="2">
    <source>
        <dbReference type="SAM" id="SignalP"/>
    </source>
</evidence>
<dbReference type="InterPro" id="IPR018253">
    <property type="entry name" value="DnaJ_domain_CS"/>
</dbReference>
<feature type="domain" description="J" evidence="3">
    <location>
        <begin position="43"/>
        <end position="107"/>
    </location>
</feature>
<dbReference type="InterPro" id="IPR036869">
    <property type="entry name" value="J_dom_sf"/>
</dbReference>
<evidence type="ECO:0000259" key="3">
    <source>
        <dbReference type="PROSITE" id="PS50076"/>
    </source>
</evidence>
<proteinExistence type="predicted"/>
<feature type="region of interest" description="Disordered" evidence="1">
    <location>
        <begin position="571"/>
        <end position="613"/>
    </location>
</feature>
<dbReference type="PANTHER" id="PTHR44303">
    <property type="entry name" value="DNAJ HOMOLOG SUBFAMILY C MEMBER 16"/>
    <property type="match status" value="1"/>
</dbReference>
<reference evidence="4 5" key="1">
    <citation type="submission" date="2017-06" db="EMBL/GenBank/DDBJ databases">
        <title>A platform for efficient transgenesis in Macrostomum lignano, a flatworm model organism for stem cell research.</title>
        <authorList>
            <person name="Berezikov E."/>
        </authorList>
    </citation>
    <scope>NUCLEOTIDE SEQUENCE [LARGE SCALE GENOMIC DNA]</scope>
    <source>
        <strain evidence="4">DV1</strain>
        <tissue evidence="4">Whole organism</tissue>
    </source>
</reference>
<dbReference type="AlphaFoldDB" id="A0A267FWA8"/>
<comment type="caution">
    <text evidence="4">The sequence shown here is derived from an EMBL/GenBank/DDBJ whole genome shotgun (WGS) entry which is preliminary data.</text>
</comment>
<gene>
    <name evidence="4" type="ORF">BOX15_Mlig016233g1</name>
</gene>
<dbReference type="PROSITE" id="PS50076">
    <property type="entry name" value="DNAJ_2"/>
    <property type="match status" value="1"/>
</dbReference>
<dbReference type="Gene3D" id="1.10.287.110">
    <property type="entry name" value="DnaJ domain"/>
    <property type="match status" value="1"/>
</dbReference>
<dbReference type="InterPro" id="IPR001623">
    <property type="entry name" value="DnaJ_domain"/>
</dbReference>
<dbReference type="PRINTS" id="PR00625">
    <property type="entry name" value="JDOMAIN"/>
</dbReference>
<keyword evidence="2" id="KW-0732">Signal</keyword>
<feature type="non-terminal residue" evidence="4">
    <location>
        <position position="1"/>
    </location>
</feature>
<dbReference type="PANTHER" id="PTHR44303:SF2">
    <property type="entry name" value="DNAJ HOMOLOG SUBFAMILY C MEMBER 16"/>
    <property type="match status" value="1"/>
</dbReference>
<dbReference type="Proteomes" id="UP000215902">
    <property type="component" value="Unassembled WGS sequence"/>
</dbReference>
<dbReference type="CDD" id="cd06257">
    <property type="entry name" value="DnaJ"/>
    <property type="match status" value="1"/>
</dbReference>
<dbReference type="EMBL" id="NIVC01000707">
    <property type="protein sequence ID" value="PAA78115.1"/>
    <property type="molecule type" value="Genomic_DNA"/>
</dbReference>
<dbReference type="InterPro" id="IPR036249">
    <property type="entry name" value="Thioredoxin-like_sf"/>
</dbReference>
<evidence type="ECO:0000256" key="1">
    <source>
        <dbReference type="SAM" id="MobiDB-lite"/>
    </source>
</evidence>
<protein>
    <recommendedName>
        <fullName evidence="3">J domain-containing protein</fullName>
    </recommendedName>
</protein>
<evidence type="ECO:0000313" key="5">
    <source>
        <dbReference type="Proteomes" id="UP000215902"/>
    </source>
</evidence>
<feature type="chain" id="PRO_5012153485" description="J domain-containing protein" evidence="2">
    <location>
        <begin position="39"/>
        <end position="829"/>
    </location>
</feature>
<dbReference type="SUPFAM" id="SSF52833">
    <property type="entry name" value="Thioredoxin-like"/>
    <property type="match status" value="1"/>
</dbReference>
<feature type="signal peptide" evidence="2">
    <location>
        <begin position="1"/>
        <end position="38"/>
    </location>
</feature>
<feature type="region of interest" description="Disordered" evidence="1">
    <location>
        <begin position="744"/>
        <end position="786"/>
    </location>
</feature>
<dbReference type="SMART" id="SM00271">
    <property type="entry name" value="DnaJ"/>
    <property type="match status" value="1"/>
</dbReference>
<evidence type="ECO:0000313" key="4">
    <source>
        <dbReference type="EMBL" id="PAA78115.1"/>
    </source>
</evidence>
<dbReference type="SUPFAM" id="SSF46565">
    <property type="entry name" value="Chaperone J-domain"/>
    <property type="match status" value="1"/>
</dbReference>
<dbReference type="Gene3D" id="3.40.30.10">
    <property type="entry name" value="Glutaredoxin"/>
    <property type="match status" value="1"/>
</dbReference>
<feature type="compositionally biased region" description="Acidic residues" evidence="1">
    <location>
        <begin position="746"/>
        <end position="757"/>
    </location>
</feature>
<dbReference type="InterPro" id="IPR052448">
    <property type="entry name" value="DnaJ_C16_autophagy_reg"/>
</dbReference>
<dbReference type="OrthoDB" id="10065037at2759"/>
<feature type="compositionally biased region" description="Polar residues" evidence="1">
    <location>
        <begin position="577"/>
        <end position="587"/>
    </location>
</feature>